<keyword evidence="3" id="KW-1185">Reference proteome</keyword>
<comment type="caution">
    <text evidence="2">The sequence shown here is derived from an EMBL/GenBank/DDBJ whole genome shotgun (WGS) entry which is preliminary data.</text>
</comment>
<gene>
    <name evidence="2" type="ORF">PLOB_00033552</name>
</gene>
<feature type="compositionally biased region" description="Low complexity" evidence="1">
    <location>
        <begin position="191"/>
        <end position="201"/>
    </location>
</feature>
<feature type="non-terminal residue" evidence="2">
    <location>
        <position position="235"/>
    </location>
</feature>
<organism evidence="2 3">
    <name type="scientific">Porites lobata</name>
    <dbReference type="NCBI Taxonomy" id="104759"/>
    <lineage>
        <taxon>Eukaryota</taxon>
        <taxon>Metazoa</taxon>
        <taxon>Cnidaria</taxon>
        <taxon>Anthozoa</taxon>
        <taxon>Hexacorallia</taxon>
        <taxon>Scleractinia</taxon>
        <taxon>Fungiina</taxon>
        <taxon>Poritidae</taxon>
        <taxon>Porites</taxon>
    </lineage>
</organism>
<reference evidence="2 3" key="1">
    <citation type="submission" date="2022-05" db="EMBL/GenBank/DDBJ databases">
        <authorList>
            <consortium name="Genoscope - CEA"/>
            <person name="William W."/>
        </authorList>
    </citation>
    <scope>NUCLEOTIDE SEQUENCE [LARGE SCALE GENOMIC DNA]</scope>
</reference>
<evidence type="ECO:0000313" key="3">
    <source>
        <dbReference type="Proteomes" id="UP001159405"/>
    </source>
</evidence>
<dbReference type="Proteomes" id="UP001159405">
    <property type="component" value="Unassembled WGS sequence"/>
</dbReference>
<accession>A0ABN8NZL6</accession>
<sequence>MNDAISRVTSACHTCASLKSFPSSLVKQSSDDPPEVVGVSFAADVIKRYRQLILVLRECTTSFTASCLVHDEKHDTLRDGLTQLIFGLHPLDGPRAIIRVDPSMANNDSLNYLNVTIDVGRDKSRARDRYIVVSIDFPWCFVKKFSGSQLRATSYKVKLSECYATSPPVIVADHSGLPASQDQDDEPSPATPAVPAASVSPESPPPAPPELTSVPSDEEQFPSSTCDDTTLEAPI</sequence>
<evidence type="ECO:0000313" key="2">
    <source>
        <dbReference type="EMBL" id="CAH3128288.1"/>
    </source>
</evidence>
<feature type="region of interest" description="Disordered" evidence="1">
    <location>
        <begin position="173"/>
        <end position="235"/>
    </location>
</feature>
<evidence type="ECO:0000256" key="1">
    <source>
        <dbReference type="SAM" id="MobiDB-lite"/>
    </source>
</evidence>
<dbReference type="EMBL" id="CALNXK010000045">
    <property type="protein sequence ID" value="CAH3128288.1"/>
    <property type="molecule type" value="Genomic_DNA"/>
</dbReference>
<protein>
    <submittedName>
        <fullName evidence="2">Uncharacterized protein</fullName>
    </submittedName>
</protein>
<name>A0ABN8NZL6_9CNID</name>
<proteinExistence type="predicted"/>